<sequence>MRSEDLSTWCIMFNWSSIGMCIVLVQKDLVVVKPGWIFDPQPPSNPTLHPHRSTPKRWNPSHPSLSHLQILNPISSGTYGTVSRALSSQTNTVLAVKQTPLSPTHNNGFPTPTLREITSLHTLSHERIVTLVEAILTPESVYLVMEYLPHDLQSLLASHPGRFTLSETKTLLSHLTSGLGYLHRKWLVHRDIKPSNLLLGPHGLKIADFGSSRLIGEPRPGNLTSVVTTLWYRAPEVLLGERFYGREVDLWATGCVFAELVKCVPVMEGRTETDQLDKISTVCGGFDAAWPKWRALSNAGLVKSSGKKKGALRDMFGDSLTERGLDLLQGLLTLDPEKRLSAEEVLNHEWFTEHPQPKDMTLFPSFPSRAGREKRLADDEPEKPPREKKVHL</sequence>
<dbReference type="AlphaFoldDB" id="A0A6A7C990"/>
<dbReference type="SUPFAM" id="SSF56112">
    <property type="entry name" value="Protein kinase-like (PK-like)"/>
    <property type="match status" value="1"/>
</dbReference>
<keyword evidence="7" id="KW-0067">ATP-binding</keyword>
<evidence type="ECO:0000256" key="10">
    <source>
        <dbReference type="SAM" id="MobiDB-lite"/>
    </source>
</evidence>
<feature type="domain" description="Protein kinase" evidence="11">
    <location>
        <begin position="68"/>
        <end position="351"/>
    </location>
</feature>
<dbReference type="SMART" id="SM00220">
    <property type="entry name" value="S_TKc"/>
    <property type="match status" value="1"/>
</dbReference>
<gene>
    <name evidence="12" type="ORF">K470DRAFT_280062</name>
</gene>
<dbReference type="OrthoDB" id="1732493at2759"/>
<keyword evidence="6 12" id="KW-0418">Kinase</keyword>
<proteinExistence type="inferred from homology"/>
<dbReference type="InterPro" id="IPR050108">
    <property type="entry name" value="CDK"/>
</dbReference>
<comment type="similarity">
    <text evidence="1">Belongs to the protein kinase superfamily. CMGC Ser/Thr protein kinase family. CDC2/CDKX subfamily.</text>
</comment>
<dbReference type="Gene3D" id="1.10.510.10">
    <property type="entry name" value="Transferase(Phosphotransferase) domain 1"/>
    <property type="match status" value="1"/>
</dbReference>
<dbReference type="Proteomes" id="UP000799421">
    <property type="component" value="Unassembled WGS sequence"/>
</dbReference>
<dbReference type="InterPro" id="IPR008271">
    <property type="entry name" value="Ser/Thr_kinase_AS"/>
</dbReference>
<dbReference type="InterPro" id="IPR000719">
    <property type="entry name" value="Prot_kinase_dom"/>
</dbReference>
<dbReference type="PROSITE" id="PS00108">
    <property type="entry name" value="PROTEIN_KINASE_ST"/>
    <property type="match status" value="1"/>
</dbReference>
<protein>
    <recommendedName>
        <fullName evidence="2">cyclin-dependent kinase</fullName>
        <ecNumber evidence="2">2.7.11.22</ecNumber>
    </recommendedName>
</protein>
<evidence type="ECO:0000256" key="4">
    <source>
        <dbReference type="ARBA" id="ARBA00022679"/>
    </source>
</evidence>
<evidence type="ECO:0000313" key="13">
    <source>
        <dbReference type="Proteomes" id="UP000799421"/>
    </source>
</evidence>
<dbReference type="EMBL" id="MU005959">
    <property type="protein sequence ID" value="KAF2863782.1"/>
    <property type="molecule type" value="Genomic_DNA"/>
</dbReference>
<comment type="catalytic activity">
    <reaction evidence="9">
        <text>L-seryl-[protein] + ATP = O-phospho-L-seryl-[protein] + ADP + H(+)</text>
        <dbReference type="Rhea" id="RHEA:17989"/>
        <dbReference type="Rhea" id="RHEA-COMP:9863"/>
        <dbReference type="Rhea" id="RHEA-COMP:11604"/>
        <dbReference type="ChEBI" id="CHEBI:15378"/>
        <dbReference type="ChEBI" id="CHEBI:29999"/>
        <dbReference type="ChEBI" id="CHEBI:30616"/>
        <dbReference type="ChEBI" id="CHEBI:83421"/>
        <dbReference type="ChEBI" id="CHEBI:456216"/>
        <dbReference type="EC" id="2.7.11.22"/>
    </reaction>
</comment>
<evidence type="ECO:0000256" key="1">
    <source>
        <dbReference type="ARBA" id="ARBA00006485"/>
    </source>
</evidence>
<keyword evidence="4" id="KW-0808">Transferase</keyword>
<dbReference type="GO" id="GO:0004693">
    <property type="term" value="F:cyclin-dependent protein serine/threonine kinase activity"/>
    <property type="evidence" value="ECO:0007669"/>
    <property type="project" value="UniProtKB-EC"/>
</dbReference>
<comment type="catalytic activity">
    <reaction evidence="8">
        <text>L-threonyl-[protein] + ATP = O-phospho-L-threonyl-[protein] + ADP + H(+)</text>
        <dbReference type="Rhea" id="RHEA:46608"/>
        <dbReference type="Rhea" id="RHEA-COMP:11060"/>
        <dbReference type="Rhea" id="RHEA-COMP:11605"/>
        <dbReference type="ChEBI" id="CHEBI:15378"/>
        <dbReference type="ChEBI" id="CHEBI:30013"/>
        <dbReference type="ChEBI" id="CHEBI:30616"/>
        <dbReference type="ChEBI" id="CHEBI:61977"/>
        <dbReference type="ChEBI" id="CHEBI:456216"/>
        <dbReference type="EC" id="2.7.11.22"/>
    </reaction>
</comment>
<name>A0A6A7C990_9PEZI</name>
<evidence type="ECO:0000259" key="11">
    <source>
        <dbReference type="PROSITE" id="PS50011"/>
    </source>
</evidence>
<dbReference type="PANTHER" id="PTHR24056:SF107">
    <property type="entry name" value="CYCLIN-DEPENDENT KINASE 11A-RELATED"/>
    <property type="match status" value="1"/>
</dbReference>
<evidence type="ECO:0000313" key="12">
    <source>
        <dbReference type="EMBL" id="KAF2863782.1"/>
    </source>
</evidence>
<dbReference type="GO" id="GO:0005524">
    <property type="term" value="F:ATP binding"/>
    <property type="evidence" value="ECO:0007669"/>
    <property type="project" value="UniProtKB-KW"/>
</dbReference>
<evidence type="ECO:0000256" key="5">
    <source>
        <dbReference type="ARBA" id="ARBA00022741"/>
    </source>
</evidence>
<dbReference type="Pfam" id="PF00069">
    <property type="entry name" value="Pkinase"/>
    <property type="match status" value="1"/>
</dbReference>
<dbReference type="PROSITE" id="PS50011">
    <property type="entry name" value="PROTEIN_KINASE_DOM"/>
    <property type="match status" value="1"/>
</dbReference>
<dbReference type="GO" id="GO:0007346">
    <property type="term" value="P:regulation of mitotic cell cycle"/>
    <property type="evidence" value="ECO:0007669"/>
    <property type="project" value="TreeGrafter"/>
</dbReference>
<keyword evidence="5" id="KW-0547">Nucleotide-binding</keyword>
<feature type="region of interest" description="Disordered" evidence="10">
    <location>
        <begin position="355"/>
        <end position="392"/>
    </location>
</feature>
<reference evidence="12" key="1">
    <citation type="journal article" date="2020" name="Stud. Mycol.">
        <title>101 Dothideomycetes genomes: a test case for predicting lifestyles and emergence of pathogens.</title>
        <authorList>
            <person name="Haridas S."/>
            <person name="Albert R."/>
            <person name="Binder M."/>
            <person name="Bloem J."/>
            <person name="Labutti K."/>
            <person name="Salamov A."/>
            <person name="Andreopoulos B."/>
            <person name="Baker S."/>
            <person name="Barry K."/>
            <person name="Bills G."/>
            <person name="Bluhm B."/>
            <person name="Cannon C."/>
            <person name="Castanera R."/>
            <person name="Culley D."/>
            <person name="Daum C."/>
            <person name="Ezra D."/>
            <person name="Gonzalez J."/>
            <person name="Henrissat B."/>
            <person name="Kuo A."/>
            <person name="Liang C."/>
            <person name="Lipzen A."/>
            <person name="Lutzoni F."/>
            <person name="Magnuson J."/>
            <person name="Mondo S."/>
            <person name="Nolan M."/>
            <person name="Ohm R."/>
            <person name="Pangilinan J."/>
            <person name="Park H.-J."/>
            <person name="Ramirez L."/>
            <person name="Alfaro M."/>
            <person name="Sun H."/>
            <person name="Tritt A."/>
            <person name="Yoshinaga Y."/>
            <person name="Zwiers L.-H."/>
            <person name="Turgeon B."/>
            <person name="Goodwin S."/>
            <person name="Spatafora J."/>
            <person name="Crous P."/>
            <person name="Grigoriev I."/>
        </authorList>
    </citation>
    <scope>NUCLEOTIDE SEQUENCE</scope>
    <source>
        <strain evidence="12">CBS 480.64</strain>
    </source>
</reference>
<keyword evidence="3" id="KW-0723">Serine/threonine-protein kinase</keyword>
<dbReference type="EC" id="2.7.11.22" evidence="2"/>
<keyword evidence="13" id="KW-1185">Reference proteome</keyword>
<dbReference type="GO" id="GO:0005634">
    <property type="term" value="C:nucleus"/>
    <property type="evidence" value="ECO:0007669"/>
    <property type="project" value="TreeGrafter"/>
</dbReference>
<evidence type="ECO:0000256" key="2">
    <source>
        <dbReference type="ARBA" id="ARBA00012425"/>
    </source>
</evidence>
<dbReference type="Gene3D" id="3.30.200.20">
    <property type="entry name" value="Phosphorylase Kinase, domain 1"/>
    <property type="match status" value="1"/>
</dbReference>
<evidence type="ECO:0000256" key="8">
    <source>
        <dbReference type="ARBA" id="ARBA00047811"/>
    </source>
</evidence>
<feature type="compositionally biased region" description="Basic and acidic residues" evidence="10">
    <location>
        <begin position="370"/>
        <end position="392"/>
    </location>
</feature>
<dbReference type="PANTHER" id="PTHR24056">
    <property type="entry name" value="CELL DIVISION PROTEIN KINASE"/>
    <property type="match status" value="1"/>
</dbReference>
<accession>A0A6A7C990</accession>
<evidence type="ECO:0000256" key="9">
    <source>
        <dbReference type="ARBA" id="ARBA00048367"/>
    </source>
</evidence>
<dbReference type="FunFam" id="1.10.510.10:FF:000624">
    <property type="entry name" value="Mitogen-activated protein kinase"/>
    <property type="match status" value="1"/>
</dbReference>
<evidence type="ECO:0000256" key="7">
    <source>
        <dbReference type="ARBA" id="ARBA00022840"/>
    </source>
</evidence>
<evidence type="ECO:0000256" key="6">
    <source>
        <dbReference type="ARBA" id="ARBA00022777"/>
    </source>
</evidence>
<evidence type="ECO:0000256" key="3">
    <source>
        <dbReference type="ARBA" id="ARBA00022527"/>
    </source>
</evidence>
<dbReference type="InterPro" id="IPR011009">
    <property type="entry name" value="Kinase-like_dom_sf"/>
</dbReference>
<organism evidence="12 13">
    <name type="scientific">Piedraia hortae CBS 480.64</name>
    <dbReference type="NCBI Taxonomy" id="1314780"/>
    <lineage>
        <taxon>Eukaryota</taxon>
        <taxon>Fungi</taxon>
        <taxon>Dikarya</taxon>
        <taxon>Ascomycota</taxon>
        <taxon>Pezizomycotina</taxon>
        <taxon>Dothideomycetes</taxon>
        <taxon>Dothideomycetidae</taxon>
        <taxon>Capnodiales</taxon>
        <taxon>Piedraiaceae</taxon>
        <taxon>Piedraia</taxon>
    </lineage>
</organism>